<dbReference type="AlphaFoldDB" id="A0A1A8X576"/>
<dbReference type="Proteomes" id="UP000078597">
    <property type="component" value="Unassembled WGS sequence"/>
</dbReference>
<evidence type="ECO:0000313" key="3">
    <source>
        <dbReference type="Proteomes" id="UP000078597"/>
    </source>
</evidence>
<feature type="compositionally biased region" description="Basic residues" evidence="1">
    <location>
        <begin position="86"/>
        <end position="96"/>
    </location>
</feature>
<proteinExistence type="predicted"/>
<gene>
    <name evidence="2" type="ORF">PMALA_065970</name>
</gene>
<reference evidence="3" key="1">
    <citation type="submission" date="2016-05" db="EMBL/GenBank/DDBJ databases">
        <authorList>
            <person name="Naeem Raeece"/>
        </authorList>
    </citation>
    <scope>NUCLEOTIDE SEQUENCE [LARGE SCALE GENOMIC DNA]</scope>
</reference>
<organism evidence="2 3">
    <name type="scientific">Plasmodium malariae</name>
    <dbReference type="NCBI Taxonomy" id="5858"/>
    <lineage>
        <taxon>Eukaryota</taxon>
        <taxon>Sar</taxon>
        <taxon>Alveolata</taxon>
        <taxon>Apicomplexa</taxon>
        <taxon>Aconoidasida</taxon>
        <taxon>Haemosporida</taxon>
        <taxon>Plasmodiidae</taxon>
        <taxon>Plasmodium</taxon>
        <taxon>Plasmodium (Plasmodium)</taxon>
    </lineage>
</organism>
<dbReference type="EMBL" id="FLQW01005378">
    <property type="protein sequence ID" value="SBS98920.1"/>
    <property type="molecule type" value="Genomic_DNA"/>
</dbReference>
<protein>
    <submittedName>
        <fullName evidence="2">Rhoptry neck protein 6, putative (RON6)</fullName>
    </submittedName>
</protein>
<evidence type="ECO:0000256" key="1">
    <source>
        <dbReference type="SAM" id="MobiDB-lite"/>
    </source>
</evidence>
<feature type="region of interest" description="Disordered" evidence="1">
    <location>
        <begin position="77"/>
        <end position="96"/>
    </location>
</feature>
<dbReference type="VEuPathDB" id="PlasmoDB:PmUG01_04017400"/>
<name>A0A1A8X576_PLAMA</name>
<sequence length="121" mass="13856">MKFCWRILRSKGHKNGGSKRKRSQKNDSTLCTAHTTLLTTNYTARNANYTQYTFPLLQISKAGEYNICLAQFYQEPEEEDLLSKNKSNKNKKRKKNDMKILGIDTIGALYVLPVPSKKGHS</sequence>
<accession>A0A1A8X576</accession>
<evidence type="ECO:0000313" key="2">
    <source>
        <dbReference type="EMBL" id="SBS98920.1"/>
    </source>
</evidence>